<feature type="region of interest" description="Disordered" evidence="6">
    <location>
        <begin position="100"/>
        <end position="121"/>
    </location>
</feature>
<evidence type="ECO:0000256" key="6">
    <source>
        <dbReference type="SAM" id="MobiDB-lite"/>
    </source>
</evidence>
<feature type="transmembrane region" description="Helical" evidence="7">
    <location>
        <begin position="294"/>
        <end position="315"/>
    </location>
</feature>
<evidence type="ECO:0000256" key="2">
    <source>
        <dbReference type="ARBA" id="ARBA00022475"/>
    </source>
</evidence>
<dbReference type="GO" id="GO:0005886">
    <property type="term" value="C:plasma membrane"/>
    <property type="evidence" value="ECO:0007669"/>
    <property type="project" value="UniProtKB-SubCell"/>
</dbReference>
<dbReference type="AlphaFoldDB" id="A0A0P1B8A6"/>
<dbReference type="PANTHER" id="PTHR42770">
    <property type="entry name" value="AMINO ACID TRANSPORTER-RELATED"/>
    <property type="match status" value="1"/>
</dbReference>
<evidence type="ECO:0000313" key="8">
    <source>
        <dbReference type="EMBL" id="CEH12175.1"/>
    </source>
</evidence>
<dbReference type="InterPro" id="IPR050367">
    <property type="entry name" value="APC_superfamily"/>
</dbReference>
<dbReference type="Pfam" id="PF13520">
    <property type="entry name" value="AA_permease_2"/>
    <property type="match status" value="1"/>
</dbReference>
<comment type="subcellular location">
    <subcellularLocation>
        <location evidence="1">Cell membrane</location>
        <topology evidence="1">Multi-pass membrane protein</topology>
    </subcellularLocation>
</comment>
<evidence type="ECO:0000256" key="3">
    <source>
        <dbReference type="ARBA" id="ARBA00022692"/>
    </source>
</evidence>
<sequence length="913" mass="98612">MEGGGQAWSIARGESDIADIVPHHYQPLDLDLGASNAVQPNAAANSRSYDQALAHRSSPPRAARSLYVPPGESPLRRRRHSNTPRMVVMDDRAVEQAYELSNSATQTSRQRQASNSSAYPPSFAESQFATIIRRQRKRRIVSPTFERLESGDAVVGEEEVAQGEACAVQRKGGRLSGGRSRRRGHSAANRSAAARFDGKEKHHHRHSNSTYPVEQYTDPSACDSFHVDDALDSGSSDVEFAGWGSMSMLVFNQTELESAEHKVLRRPVAMLGQWRAFALAGNAVTGSAFYSLPAVLAVSGALSPIGMALAALLLWPFRPILVELASALGGSDAGNFTYLSNSTSGATLFPLLAAAFNLLDALATGAVSAATAASYISAETMTTTTTLVDMKLISVLLILATSIICLMGIKDSSKVALGMVSLHLVTMLILIIAGLISWVRMGNVQLRSNWVDFFHGDAVSTVSRRTLTRRNGGSEKSAVRIVFDATCLAFVGLTGVETTPAYVASVKRGSFEKALRNLHISILTEPMLALLIVAVMPLSSSIGTPNILASLAQTSTGAWLRYLVLTDACIVLSGGIITGVVALCGTVEALVSSKVLPRFLSWTLPRTATMANAVLLFAALTMCMCATARFDLTVLSGVFSMVFLCVLTCFPISLLCILHSRRTLPRERKASLLVILTSLSIGLVAIAGNAALAPITLAQMVAYTAVILFVLLALHHRIALVKMFLWTIDQEWTLWNRNSRMRKNAKSKDGLDRSSAWRKSIIAWIRKNRSDVVVYFTKTDEISTLVRVLSYIHEHEPACSRVILVHCFDRVSHIPSELEANSQLVDESFPTITVDLIFVQAEFTPIVVQALSDRLGMPTSRMFISCPSGSGIIQQAQCSSNVSPSSTPSTSAANLSSRFELPDFGGLRIITGH</sequence>
<keyword evidence="3 7" id="KW-0812">Transmembrane</keyword>
<feature type="region of interest" description="Disordered" evidence="6">
    <location>
        <begin position="42"/>
        <end position="84"/>
    </location>
</feature>
<evidence type="ECO:0000256" key="1">
    <source>
        <dbReference type="ARBA" id="ARBA00004651"/>
    </source>
</evidence>
<dbReference type="OrthoDB" id="1718410at2759"/>
<evidence type="ECO:0000256" key="5">
    <source>
        <dbReference type="ARBA" id="ARBA00023136"/>
    </source>
</evidence>
<protein>
    <submittedName>
        <fullName evidence="8">Uncharacterized protein</fullName>
    </submittedName>
</protein>
<dbReference type="GO" id="GO:0022857">
    <property type="term" value="F:transmembrane transporter activity"/>
    <property type="evidence" value="ECO:0007669"/>
    <property type="project" value="InterPro"/>
</dbReference>
<feature type="transmembrane region" description="Helical" evidence="7">
    <location>
        <begin position="348"/>
        <end position="376"/>
    </location>
</feature>
<feature type="transmembrane region" description="Helical" evidence="7">
    <location>
        <begin position="670"/>
        <end position="691"/>
    </location>
</feature>
<keyword evidence="5 7" id="KW-0472">Membrane</keyword>
<feature type="transmembrane region" description="Helical" evidence="7">
    <location>
        <begin position="697"/>
        <end position="714"/>
    </location>
</feature>
<keyword evidence="2" id="KW-1003">Cell membrane</keyword>
<feature type="transmembrane region" description="Helical" evidence="7">
    <location>
        <begin position="608"/>
        <end position="630"/>
    </location>
</feature>
<keyword evidence="4 7" id="KW-1133">Transmembrane helix</keyword>
<evidence type="ECO:0000313" key="9">
    <source>
        <dbReference type="Proteomes" id="UP000054845"/>
    </source>
</evidence>
<evidence type="ECO:0000256" key="4">
    <source>
        <dbReference type="ARBA" id="ARBA00022989"/>
    </source>
</evidence>
<proteinExistence type="predicted"/>
<dbReference type="PANTHER" id="PTHR42770:SF7">
    <property type="entry name" value="MEMBRANE PROTEIN"/>
    <property type="match status" value="1"/>
</dbReference>
<feature type="region of interest" description="Disordered" evidence="6">
    <location>
        <begin position="171"/>
        <end position="215"/>
    </location>
</feature>
<dbReference type="InterPro" id="IPR002293">
    <property type="entry name" value="AA/rel_permease1"/>
</dbReference>
<feature type="transmembrane region" description="Helical" evidence="7">
    <location>
        <begin position="559"/>
        <end position="587"/>
    </location>
</feature>
<feature type="compositionally biased region" description="Low complexity" evidence="6">
    <location>
        <begin position="186"/>
        <end position="195"/>
    </location>
</feature>
<dbReference type="Proteomes" id="UP000054845">
    <property type="component" value="Unassembled WGS sequence"/>
</dbReference>
<dbReference type="Gene3D" id="1.20.1740.10">
    <property type="entry name" value="Amino acid/polyamine transporter I"/>
    <property type="match status" value="1"/>
</dbReference>
<feature type="transmembrane region" description="Helical" evidence="7">
    <location>
        <begin position="636"/>
        <end position="658"/>
    </location>
</feature>
<dbReference type="STRING" id="401625.A0A0P1B8A6"/>
<feature type="transmembrane region" description="Helical" evidence="7">
    <location>
        <begin position="415"/>
        <end position="439"/>
    </location>
</feature>
<name>A0A0P1B8A6_9BASI</name>
<feature type="transmembrane region" description="Helical" evidence="7">
    <location>
        <begin position="518"/>
        <end position="539"/>
    </location>
</feature>
<feature type="transmembrane region" description="Helical" evidence="7">
    <location>
        <begin position="388"/>
        <end position="409"/>
    </location>
</feature>
<evidence type="ECO:0000256" key="7">
    <source>
        <dbReference type="SAM" id="Phobius"/>
    </source>
</evidence>
<dbReference type="EMBL" id="CCYA01000118">
    <property type="protein sequence ID" value="CEH12175.1"/>
    <property type="molecule type" value="Genomic_DNA"/>
</dbReference>
<organism evidence="8 9">
    <name type="scientific">Ceraceosorus bombacis</name>
    <dbReference type="NCBI Taxonomy" id="401625"/>
    <lineage>
        <taxon>Eukaryota</taxon>
        <taxon>Fungi</taxon>
        <taxon>Dikarya</taxon>
        <taxon>Basidiomycota</taxon>
        <taxon>Ustilaginomycotina</taxon>
        <taxon>Exobasidiomycetes</taxon>
        <taxon>Ceraceosorales</taxon>
        <taxon>Ceraceosoraceae</taxon>
        <taxon>Ceraceosorus</taxon>
    </lineage>
</organism>
<reference evidence="8 9" key="1">
    <citation type="submission" date="2014-09" db="EMBL/GenBank/DDBJ databases">
        <authorList>
            <person name="Magalhaes I.L.F."/>
            <person name="Oliveira U."/>
            <person name="Santos F.R."/>
            <person name="Vidigal T.H.D.A."/>
            <person name="Brescovit A.D."/>
            <person name="Santos A.J."/>
        </authorList>
    </citation>
    <scope>NUCLEOTIDE SEQUENCE [LARGE SCALE GENOMIC DNA]</scope>
</reference>
<accession>A0A0P1B8A6</accession>
<keyword evidence="9" id="KW-1185">Reference proteome</keyword>